<reference evidence="2 3" key="1">
    <citation type="submission" date="2024-09" db="EMBL/GenBank/DDBJ databases">
        <title>Nodulacao em especies de Leguminosae Basais da Amazonia e Caracterizacao dos Rizobios e Bacterias Associadas aos Nodulos.</title>
        <authorList>
            <person name="Jambeiro I.C.A."/>
            <person name="Lopes I.S."/>
            <person name="Aguiar E.R.G.R."/>
            <person name="Santos A.F.J."/>
            <person name="Dos Santos J.M.F."/>
            <person name="Gross E."/>
        </authorList>
    </citation>
    <scope>NUCLEOTIDE SEQUENCE [LARGE SCALE GENOMIC DNA]</scope>
    <source>
        <strain evidence="2 3">BRUESC1165</strain>
    </source>
</reference>
<accession>A0ABV6Y458</accession>
<evidence type="ECO:0000313" key="2">
    <source>
        <dbReference type="EMBL" id="MFC1456060.1"/>
    </source>
</evidence>
<comment type="caution">
    <text evidence="2">The sequence shown here is derived from an EMBL/GenBank/DDBJ whole genome shotgun (WGS) entry which is preliminary data.</text>
</comment>
<dbReference type="EMBL" id="JBHOMY010000011">
    <property type="protein sequence ID" value="MFC1456060.1"/>
    <property type="molecule type" value="Genomic_DNA"/>
</dbReference>
<proteinExistence type="predicted"/>
<gene>
    <name evidence="2" type="ORF">ACETIH_04830</name>
</gene>
<evidence type="ECO:0000259" key="1">
    <source>
        <dbReference type="Pfam" id="PF09361"/>
    </source>
</evidence>
<dbReference type="Proteomes" id="UP001593940">
    <property type="component" value="Unassembled WGS sequence"/>
</dbReference>
<dbReference type="Pfam" id="PF09361">
    <property type="entry name" value="Phasin_2"/>
    <property type="match status" value="1"/>
</dbReference>
<sequence length="122" mass="13217">MNQQFEAVQKFGKNSFEATVKTLDVASTGTKAIVVETTDYAKKSFEQNAATFEKLAGVKSLKQAIQIQSDYLRSAYEGFVAHATKSRELYTKLAQDSVAPFGFLRSAAEAAVAPTKSAARAK</sequence>
<feature type="domain" description="Phasin" evidence="1">
    <location>
        <begin position="6"/>
        <end position="101"/>
    </location>
</feature>
<dbReference type="RefSeq" id="WP_203273288.1">
    <property type="nucleotide sequence ID" value="NZ_JAFBID010000039.1"/>
</dbReference>
<organism evidence="2 3">
    <name type="scientific">Microvirga arabica</name>
    <dbReference type="NCBI Taxonomy" id="1128671"/>
    <lineage>
        <taxon>Bacteria</taxon>
        <taxon>Pseudomonadati</taxon>
        <taxon>Pseudomonadota</taxon>
        <taxon>Alphaproteobacteria</taxon>
        <taxon>Hyphomicrobiales</taxon>
        <taxon>Methylobacteriaceae</taxon>
        <taxon>Microvirga</taxon>
    </lineage>
</organism>
<protein>
    <submittedName>
        <fullName evidence="2">Phasin family protein</fullName>
    </submittedName>
</protein>
<evidence type="ECO:0000313" key="3">
    <source>
        <dbReference type="Proteomes" id="UP001593940"/>
    </source>
</evidence>
<dbReference type="InterPro" id="IPR018968">
    <property type="entry name" value="Phasin"/>
</dbReference>
<keyword evidence="3" id="KW-1185">Reference proteome</keyword>
<name>A0ABV6Y458_9HYPH</name>